<evidence type="ECO:0000313" key="3">
    <source>
        <dbReference type="Proteomes" id="UP001597526"/>
    </source>
</evidence>
<dbReference type="Proteomes" id="UP001597526">
    <property type="component" value="Unassembled WGS sequence"/>
</dbReference>
<organism evidence="2 3">
    <name type="scientific">Croceitalea marina</name>
    <dbReference type="NCBI Taxonomy" id="1775166"/>
    <lineage>
        <taxon>Bacteria</taxon>
        <taxon>Pseudomonadati</taxon>
        <taxon>Bacteroidota</taxon>
        <taxon>Flavobacteriia</taxon>
        <taxon>Flavobacteriales</taxon>
        <taxon>Flavobacteriaceae</taxon>
        <taxon>Croceitalea</taxon>
    </lineage>
</organism>
<feature type="transmembrane region" description="Helical" evidence="1">
    <location>
        <begin position="58"/>
        <end position="80"/>
    </location>
</feature>
<evidence type="ECO:0000313" key="2">
    <source>
        <dbReference type="EMBL" id="MFD2585473.1"/>
    </source>
</evidence>
<dbReference type="RefSeq" id="WP_377764871.1">
    <property type="nucleotide sequence ID" value="NZ_JBHULB010000002.1"/>
</dbReference>
<keyword evidence="1" id="KW-0472">Membrane</keyword>
<comment type="caution">
    <text evidence="2">The sequence shown here is derived from an EMBL/GenBank/DDBJ whole genome shotgun (WGS) entry which is preliminary data.</text>
</comment>
<feature type="transmembrane region" description="Helical" evidence="1">
    <location>
        <begin position="12"/>
        <end position="33"/>
    </location>
</feature>
<evidence type="ECO:0008006" key="4">
    <source>
        <dbReference type="Google" id="ProtNLM"/>
    </source>
</evidence>
<keyword evidence="1" id="KW-0812">Transmembrane</keyword>
<keyword evidence="1" id="KW-1133">Transmembrane helix</keyword>
<evidence type="ECO:0000256" key="1">
    <source>
        <dbReference type="SAM" id="Phobius"/>
    </source>
</evidence>
<feature type="transmembrane region" description="Helical" evidence="1">
    <location>
        <begin position="117"/>
        <end position="135"/>
    </location>
</feature>
<feature type="transmembrane region" description="Helical" evidence="1">
    <location>
        <begin position="87"/>
        <end position="105"/>
    </location>
</feature>
<sequence length="145" mass="16271">MTTEVIKKPPTWFWVVSVIALLWNLMGVGSYLMDAYVSIEQLEAMSQEMRELYEGRPAWVTACFAVAVFGGTLASIALLLRKKWARPVFIISLIAAIAQFTHWLFMTNSVEVYGTGVYIMPILVIAFGVYLVLFAKKGIANGWLK</sequence>
<proteinExistence type="predicted"/>
<protein>
    <recommendedName>
        <fullName evidence="4">Sugar transporter</fullName>
    </recommendedName>
</protein>
<keyword evidence="3" id="KW-1185">Reference proteome</keyword>
<reference evidence="3" key="1">
    <citation type="journal article" date="2019" name="Int. J. Syst. Evol. Microbiol.">
        <title>The Global Catalogue of Microorganisms (GCM) 10K type strain sequencing project: providing services to taxonomists for standard genome sequencing and annotation.</title>
        <authorList>
            <consortium name="The Broad Institute Genomics Platform"/>
            <consortium name="The Broad Institute Genome Sequencing Center for Infectious Disease"/>
            <person name="Wu L."/>
            <person name="Ma J."/>
        </authorList>
    </citation>
    <scope>NUCLEOTIDE SEQUENCE [LARGE SCALE GENOMIC DNA]</scope>
    <source>
        <strain evidence="3">KCTC 52368</strain>
    </source>
</reference>
<name>A0ABW5MTH3_9FLAO</name>
<dbReference type="EMBL" id="JBHULB010000002">
    <property type="protein sequence ID" value="MFD2585473.1"/>
    <property type="molecule type" value="Genomic_DNA"/>
</dbReference>
<gene>
    <name evidence="2" type="ORF">ACFSQJ_00950</name>
</gene>
<accession>A0ABW5MTH3</accession>